<dbReference type="InterPro" id="IPR019614">
    <property type="entry name" value="SAM-dep_methyl-trfase"/>
</dbReference>
<dbReference type="Pfam" id="PF17785">
    <property type="entry name" value="PUA_3"/>
    <property type="match status" value="1"/>
</dbReference>
<dbReference type="SUPFAM" id="SSF53335">
    <property type="entry name" value="S-adenosyl-L-methionine-dependent methyltransferases"/>
    <property type="match status" value="1"/>
</dbReference>
<organism evidence="10">
    <name type="scientific">freshwater metagenome</name>
    <dbReference type="NCBI Taxonomy" id="449393"/>
    <lineage>
        <taxon>unclassified sequences</taxon>
        <taxon>metagenomes</taxon>
        <taxon>ecological metagenomes</taxon>
    </lineage>
</organism>
<reference evidence="10" key="1">
    <citation type="submission" date="2020-05" db="EMBL/GenBank/DDBJ databases">
        <authorList>
            <person name="Chiriac C."/>
            <person name="Salcher M."/>
            <person name="Ghai R."/>
            <person name="Kavagutti S V."/>
        </authorList>
    </citation>
    <scope>NUCLEOTIDE SEQUENCE</scope>
</reference>
<dbReference type="SUPFAM" id="SSF88697">
    <property type="entry name" value="PUA domain-like"/>
    <property type="match status" value="1"/>
</dbReference>
<evidence type="ECO:0000256" key="8">
    <source>
        <dbReference type="ARBA" id="ARBA00038091"/>
    </source>
</evidence>
<evidence type="ECO:0000256" key="4">
    <source>
        <dbReference type="ARBA" id="ARBA00022603"/>
    </source>
</evidence>
<dbReference type="PANTHER" id="PTHR42873:SF1">
    <property type="entry name" value="S-ADENOSYLMETHIONINE-DEPENDENT METHYLTRANSFERASE DOMAIN-CONTAINING PROTEIN"/>
    <property type="match status" value="1"/>
</dbReference>
<evidence type="ECO:0000256" key="2">
    <source>
        <dbReference type="ARBA" id="ARBA00022490"/>
    </source>
</evidence>
<dbReference type="InterPro" id="IPR041532">
    <property type="entry name" value="RlmI-like_PUA"/>
</dbReference>
<evidence type="ECO:0000259" key="9">
    <source>
        <dbReference type="SMART" id="SM00359"/>
    </source>
</evidence>
<protein>
    <submittedName>
        <fullName evidence="10">Unannotated protein</fullName>
    </submittedName>
</protein>
<proteinExistence type="inferred from homology"/>
<sequence>MSQAEENVEINTVRNLAVRVTKDAARQIRGGHPWVFNNSITSIKPSGQAGDLAVIFDEHRDFMAIGLYDPDSAISIKVLHQGKPVQIDGAFWTQRLIAARELRIGAFDPTHTTGYRCVHGENDSLPGLVLDRYADTYVLKLYSAAWFPHLEQILDSIAEVFTPQAVVLRLARGLQNPAQQFSFRGAALKDGRALLGDAPTEAVAFIENDLRFEADVVNGQKTGFFLDQRDNRARVRSLAQGARVLDVYSCTGGFSVNAAAGAAALVHSVDISAAAIDSAKRNMARNGGRAAVRACTHQVSVGDAMTVMTQMIQAGRIFDIVIVDPPSFASRQDQIEGALRAYGRLTELAVRLLNPGGMLVQASCSARVTSEQFIETVGDAAYRSGVQLDGISHTTHAIDHPDTFPQGAYLKAIFARVVPLR</sequence>
<dbReference type="InterPro" id="IPR029063">
    <property type="entry name" value="SAM-dependent_MTases_sf"/>
</dbReference>
<keyword evidence="6" id="KW-0949">S-adenosyl-L-methionine</keyword>
<keyword evidence="5" id="KW-0808">Transferase</keyword>
<gene>
    <name evidence="10" type="ORF">UFOPK1358_00536</name>
    <name evidence="11" type="ORF">UFOPK2766_01339</name>
</gene>
<dbReference type="PROSITE" id="PS50890">
    <property type="entry name" value="PUA"/>
    <property type="match status" value="1"/>
</dbReference>
<dbReference type="InterPro" id="IPR002478">
    <property type="entry name" value="PUA"/>
</dbReference>
<evidence type="ECO:0000313" key="11">
    <source>
        <dbReference type="EMBL" id="CAB4745542.1"/>
    </source>
</evidence>
<dbReference type="PANTHER" id="PTHR42873">
    <property type="entry name" value="RIBOSOMAL RNA LARGE SUBUNIT METHYLTRANSFERASE"/>
    <property type="match status" value="1"/>
</dbReference>
<dbReference type="Gene3D" id="3.40.50.150">
    <property type="entry name" value="Vaccinia Virus protein VP39"/>
    <property type="match status" value="1"/>
</dbReference>
<dbReference type="CDD" id="cd02440">
    <property type="entry name" value="AdoMet_MTases"/>
    <property type="match status" value="1"/>
</dbReference>
<dbReference type="GO" id="GO:0003723">
    <property type="term" value="F:RNA binding"/>
    <property type="evidence" value="ECO:0007669"/>
    <property type="project" value="UniProtKB-KW"/>
</dbReference>
<evidence type="ECO:0000256" key="6">
    <source>
        <dbReference type="ARBA" id="ARBA00022691"/>
    </source>
</evidence>
<dbReference type="GO" id="GO:0032259">
    <property type="term" value="P:methylation"/>
    <property type="evidence" value="ECO:0007669"/>
    <property type="project" value="UniProtKB-KW"/>
</dbReference>
<dbReference type="AlphaFoldDB" id="A0A6J6B1Q6"/>
<evidence type="ECO:0000256" key="5">
    <source>
        <dbReference type="ARBA" id="ARBA00022679"/>
    </source>
</evidence>
<evidence type="ECO:0000256" key="7">
    <source>
        <dbReference type="ARBA" id="ARBA00022884"/>
    </source>
</evidence>
<evidence type="ECO:0000256" key="3">
    <source>
        <dbReference type="ARBA" id="ARBA00022552"/>
    </source>
</evidence>
<dbReference type="GO" id="GO:0005737">
    <property type="term" value="C:cytoplasm"/>
    <property type="evidence" value="ECO:0007669"/>
    <property type="project" value="UniProtKB-SubCell"/>
</dbReference>
<accession>A0A6J6B1Q6</accession>
<feature type="domain" description="PUA" evidence="9">
    <location>
        <begin position="16"/>
        <end position="92"/>
    </location>
</feature>
<evidence type="ECO:0000313" key="10">
    <source>
        <dbReference type="EMBL" id="CAB4533110.1"/>
    </source>
</evidence>
<comment type="similarity">
    <text evidence="8">Belongs to the methyltransferase superfamily. RlmI family.</text>
</comment>
<comment type="subcellular location">
    <subcellularLocation>
        <location evidence="1">Cytoplasm</location>
    </subcellularLocation>
</comment>
<dbReference type="EMBL" id="CAEZSF010000034">
    <property type="protein sequence ID" value="CAB4533110.1"/>
    <property type="molecule type" value="Genomic_DNA"/>
</dbReference>
<keyword evidence="4" id="KW-0489">Methyltransferase</keyword>
<dbReference type="CDD" id="cd11572">
    <property type="entry name" value="RlmI_M_like"/>
    <property type="match status" value="1"/>
</dbReference>
<dbReference type="EMBL" id="CAEZYU010000059">
    <property type="protein sequence ID" value="CAB4745542.1"/>
    <property type="molecule type" value="Genomic_DNA"/>
</dbReference>
<dbReference type="GO" id="GO:0008168">
    <property type="term" value="F:methyltransferase activity"/>
    <property type="evidence" value="ECO:0007669"/>
    <property type="project" value="UniProtKB-KW"/>
</dbReference>
<dbReference type="CDD" id="cd21153">
    <property type="entry name" value="PUA_RlmI"/>
    <property type="match status" value="1"/>
</dbReference>
<dbReference type="InterPro" id="IPR036974">
    <property type="entry name" value="PUA_sf"/>
</dbReference>
<dbReference type="GO" id="GO:0006364">
    <property type="term" value="P:rRNA processing"/>
    <property type="evidence" value="ECO:0007669"/>
    <property type="project" value="UniProtKB-KW"/>
</dbReference>
<evidence type="ECO:0000256" key="1">
    <source>
        <dbReference type="ARBA" id="ARBA00004496"/>
    </source>
</evidence>
<dbReference type="SMART" id="SM00359">
    <property type="entry name" value="PUA"/>
    <property type="match status" value="1"/>
</dbReference>
<dbReference type="Gene3D" id="3.30.750.80">
    <property type="entry name" value="RNA methyltransferase domain (HRMD) like"/>
    <property type="match status" value="1"/>
</dbReference>
<keyword evidence="7" id="KW-0694">RNA-binding</keyword>
<keyword evidence="2" id="KW-0963">Cytoplasm</keyword>
<dbReference type="Gene3D" id="2.30.130.10">
    <property type="entry name" value="PUA domain"/>
    <property type="match status" value="1"/>
</dbReference>
<dbReference type="InterPro" id="IPR015947">
    <property type="entry name" value="PUA-like_sf"/>
</dbReference>
<keyword evidence="3" id="KW-0698">rRNA processing</keyword>
<dbReference type="Pfam" id="PF10672">
    <property type="entry name" value="Methyltrans_SAM"/>
    <property type="match status" value="1"/>
</dbReference>
<name>A0A6J6B1Q6_9ZZZZ</name>